<dbReference type="Gene3D" id="3.50.50.60">
    <property type="entry name" value="FAD/NAD(P)-binding domain"/>
    <property type="match status" value="1"/>
</dbReference>
<keyword evidence="11" id="KW-1185">Reference proteome</keyword>
<dbReference type="PANTHER" id="PTHR10742">
    <property type="entry name" value="FLAVIN MONOAMINE OXIDASE"/>
    <property type="match status" value="1"/>
</dbReference>
<comment type="subcellular location">
    <subcellularLocation>
        <location evidence="2">Cytoplasm</location>
    </subcellularLocation>
</comment>
<evidence type="ECO:0000313" key="11">
    <source>
        <dbReference type="Proteomes" id="UP000050761"/>
    </source>
</evidence>
<sequence length="123" mass="13148">MRSITLLIVVIACGISVQKESNKGEPSIAIVGAGMSGLSAARRLIETGRSHIDIYEGMNRIGGRIHPVAYHGGYLQMGAQYINGAENPIYKIAKSLGVIDEVVSDAAHLDNAEYLIGDQPVDR</sequence>
<name>A0A183F7W0_HELPZ</name>
<reference evidence="12" key="2">
    <citation type="submission" date="2019-09" db="UniProtKB">
        <authorList>
            <consortium name="WormBaseParasite"/>
        </authorList>
    </citation>
    <scope>IDENTIFICATION</scope>
</reference>
<feature type="chain" id="PRO_5044551285" evidence="8">
    <location>
        <begin position="20"/>
        <end position="123"/>
    </location>
</feature>
<comment type="cofactor">
    <cofactor evidence="1">
        <name>FAD</name>
        <dbReference type="ChEBI" id="CHEBI:57692"/>
    </cofactor>
</comment>
<evidence type="ECO:0000256" key="8">
    <source>
        <dbReference type="SAM" id="SignalP"/>
    </source>
</evidence>
<dbReference type="Proteomes" id="UP000050761">
    <property type="component" value="Unassembled WGS sequence"/>
</dbReference>
<evidence type="ECO:0000256" key="7">
    <source>
        <dbReference type="ARBA" id="ARBA00023002"/>
    </source>
</evidence>
<dbReference type="Pfam" id="PF01593">
    <property type="entry name" value="Amino_oxidase"/>
    <property type="match status" value="1"/>
</dbReference>
<keyword evidence="6" id="KW-0274">FAD</keyword>
<evidence type="ECO:0000256" key="2">
    <source>
        <dbReference type="ARBA" id="ARBA00004496"/>
    </source>
</evidence>
<dbReference type="WBParaSite" id="HPBE_0000225201-mRNA-1">
    <property type="protein sequence ID" value="HPBE_0000225201-mRNA-1"/>
    <property type="gene ID" value="HPBE_0000225201"/>
</dbReference>
<feature type="domain" description="Amine oxidase" evidence="9">
    <location>
        <begin position="35"/>
        <end position="107"/>
    </location>
</feature>
<evidence type="ECO:0000259" key="9">
    <source>
        <dbReference type="Pfam" id="PF01593"/>
    </source>
</evidence>
<dbReference type="PRINTS" id="PR00419">
    <property type="entry name" value="ADXRDTASE"/>
</dbReference>
<reference evidence="10 11" key="1">
    <citation type="submission" date="2018-11" db="EMBL/GenBank/DDBJ databases">
        <authorList>
            <consortium name="Pathogen Informatics"/>
        </authorList>
    </citation>
    <scope>NUCLEOTIDE SEQUENCE [LARGE SCALE GENOMIC DNA]</scope>
</reference>
<evidence type="ECO:0000313" key="12">
    <source>
        <dbReference type="WBParaSite" id="HPBE_0000225201-mRNA-1"/>
    </source>
</evidence>
<evidence type="ECO:0000256" key="6">
    <source>
        <dbReference type="ARBA" id="ARBA00022827"/>
    </source>
</evidence>
<dbReference type="InterPro" id="IPR036188">
    <property type="entry name" value="FAD/NAD-bd_sf"/>
</dbReference>
<dbReference type="AlphaFoldDB" id="A0A183F7W0"/>
<feature type="signal peptide" evidence="8">
    <location>
        <begin position="1"/>
        <end position="19"/>
    </location>
</feature>
<dbReference type="PANTHER" id="PTHR10742:SF405">
    <property type="entry name" value="PEROXISOMAL N(1)-ACETYL-SPERMINE_SPERMIDINE OXIDASE"/>
    <property type="match status" value="1"/>
</dbReference>
<gene>
    <name evidence="10" type="ORF">HPBE_LOCUS2253</name>
</gene>
<dbReference type="SUPFAM" id="SSF51905">
    <property type="entry name" value="FAD/NAD(P)-binding domain"/>
    <property type="match status" value="1"/>
</dbReference>
<accession>A0A3P7TWJ8</accession>
<dbReference type="OrthoDB" id="5046242at2759"/>
<evidence type="ECO:0000256" key="5">
    <source>
        <dbReference type="ARBA" id="ARBA00022630"/>
    </source>
</evidence>
<keyword evidence="8" id="KW-0732">Signal</keyword>
<comment type="similarity">
    <text evidence="3">Belongs to the flavin monoamine oxidase family.</text>
</comment>
<dbReference type="InterPro" id="IPR050281">
    <property type="entry name" value="Flavin_monoamine_oxidase"/>
</dbReference>
<dbReference type="InterPro" id="IPR002937">
    <property type="entry name" value="Amino_oxidase"/>
</dbReference>
<evidence type="ECO:0000313" key="10">
    <source>
        <dbReference type="EMBL" id="VDO23949.1"/>
    </source>
</evidence>
<organism evidence="11 12">
    <name type="scientific">Heligmosomoides polygyrus</name>
    <name type="common">Parasitic roundworm</name>
    <dbReference type="NCBI Taxonomy" id="6339"/>
    <lineage>
        <taxon>Eukaryota</taxon>
        <taxon>Metazoa</taxon>
        <taxon>Ecdysozoa</taxon>
        <taxon>Nematoda</taxon>
        <taxon>Chromadorea</taxon>
        <taxon>Rhabditida</taxon>
        <taxon>Rhabditina</taxon>
        <taxon>Rhabditomorpha</taxon>
        <taxon>Strongyloidea</taxon>
        <taxon>Heligmosomidae</taxon>
        <taxon>Heligmosomoides</taxon>
    </lineage>
</organism>
<proteinExistence type="inferred from homology"/>
<dbReference type="GO" id="GO:0005737">
    <property type="term" value="C:cytoplasm"/>
    <property type="evidence" value="ECO:0007669"/>
    <property type="project" value="UniProtKB-SubCell"/>
</dbReference>
<protein>
    <submittedName>
        <fullName evidence="12">Amino_oxidase domain-containing protein</fullName>
    </submittedName>
</protein>
<keyword evidence="4" id="KW-0963">Cytoplasm</keyword>
<dbReference type="EMBL" id="UZAH01003166">
    <property type="protein sequence ID" value="VDO23949.1"/>
    <property type="molecule type" value="Genomic_DNA"/>
</dbReference>
<evidence type="ECO:0000256" key="4">
    <source>
        <dbReference type="ARBA" id="ARBA00022490"/>
    </source>
</evidence>
<keyword evidence="5" id="KW-0285">Flavoprotein</keyword>
<accession>A0A183F7W0</accession>
<dbReference type="GO" id="GO:0046592">
    <property type="term" value="F:polyamine oxidase activity"/>
    <property type="evidence" value="ECO:0007669"/>
    <property type="project" value="TreeGrafter"/>
</dbReference>
<keyword evidence="7" id="KW-0560">Oxidoreductase</keyword>
<evidence type="ECO:0000256" key="1">
    <source>
        <dbReference type="ARBA" id="ARBA00001974"/>
    </source>
</evidence>
<evidence type="ECO:0000256" key="3">
    <source>
        <dbReference type="ARBA" id="ARBA00005995"/>
    </source>
</evidence>